<dbReference type="AlphaFoldDB" id="A0A5C5U5Q8"/>
<evidence type="ECO:0000313" key="6">
    <source>
        <dbReference type="EMBL" id="TWT21691.1"/>
    </source>
</evidence>
<name>A0A5C5U5Q8_9GAMM</name>
<evidence type="ECO:0000256" key="5">
    <source>
        <dbReference type="SAM" id="MobiDB-lite"/>
    </source>
</evidence>
<feature type="region of interest" description="Disordered" evidence="5">
    <location>
        <begin position="1"/>
        <end position="23"/>
    </location>
</feature>
<proteinExistence type="predicted"/>
<dbReference type="OrthoDB" id="6115526at2"/>
<comment type="pathway">
    <text evidence="1">Biopolymer metabolism; poly-(R)-3-hydroxybutanoate biosynthesis.</text>
</comment>
<feature type="coiled-coil region" evidence="4">
    <location>
        <begin position="170"/>
        <end position="204"/>
    </location>
</feature>
<accession>A0A5C5U5Q8</accession>
<organism evidence="6 7">
    <name type="scientific">Luteimonas wenzhouensis</name>
    <dbReference type="NCBI Taxonomy" id="2599615"/>
    <lineage>
        <taxon>Bacteria</taxon>
        <taxon>Pseudomonadati</taxon>
        <taxon>Pseudomonadota</taxon>
        <taxon>Gammaproteobacteria</taxon>
        <taxon>Lysobacterales</taxon>
        <taxon>Lysobacteraceae</taxon>
        <taxon>Luteimonas</taxon>
    </lineage>
</organism>
<sequence>MIERQQEDGMSNQDRGPGAGGQAQDFERLARQYWAAWGDALRTASPDAAPLGAHAWQDAIDWWTRYAHGGRHEVNDALERFGAQARDWYAYMQQVAARFAGREHSAGDIARAWKEALGASGANPFPELLRSMRGHGLAGLDQWVEDAAPWLEAVRAEGMSWLRIPAFGAGREHQERAQALARALVEYEEANSAYNALLSKATQQAFVLFEDRLTERAEPGRQVESARALFDLWIDAAEEAYAEVALSPEFRRAYGRLVDAQMRVRAGVQQQVEQLCASLGMPTRTEVDSAHRRIVELERALRRLRDAVEGGASPAAAAPDAGGRAAGRSAGRGGPAAKKAAPARPAAAKPAPRQGKARKAAAAGKARKTPVAKAQAGRAARKVAPRPSVTARRAPTNGFSSFIPIPDAPLPPGPAPARRRGGR</sequence>
<evidence type="ECO:0000256" key="4">
    <source>
        <dbReference type="SAM" id="Coils"/>
    </source>
</evidence>
<dbReference type="Proteomes" id="UP000315949">
    <property type="component" value="Unassembled WGS sequence"/>
</dbReference>
<dbReference type="NCBIfam" id="TIGR01834">
    <property type="entry name" value="PHA_synth_III_E"/>
    <property type="match status" value="1"/>
</dbReference>
<evidence type="ECO:0000256" key="3">
    <source>
        <dbReference type="ARBA" id="ARBA00022752"/>
    </source>
</evidence>
<feature type="compositionally biased region" description="Basic residues" evidence="5">
    <location>
        <begin position="355"/>
        <end position="370"/>
    </location>
</feature>
<keyword evidence="4" id="KW-0175">Coiled coil</keyword>
<dbReference type="Pfam" id="PF09712">
    <property type="entry name" value="PHA_synth_III_E"/>
    <property type="match status" value="1"/>
</dbReference>
<gene>
    <name evidence="6" type="primary">phaE</name>
    <name evidence="6" type="ORF">FQY79_00725</name>
</gene>
<keyword evidence="7" id="KW-1185">Reference proteome</keyword>
<protein>
    <recommendedName>
        <fullName evidence="2">Poly(3-hydroxyalkanoate) polymerase subunit PhaE</fullName>
    </recommendedName>
</protein>
<feature type="region of interest" description="Disordered" evidence="5">
    <location>
        <begin position="310"/>
        <end position="423"/>
    </location>
</feature>
<reference evidence="6 7" key="1">
    <citation type="submission" date="2019-07" db="EMBL/GenBank/DDBJ databases">
        <title>Luteimonas sp. YD-1 nov., isolated from acidic soil.</title>
        <authorList>
            <person name="Zhou J."/>
        </authorList>
    </citation>
    <scope>NUCLEOTIDE SEQUENCE [LARGE SCALE GENOMIC DNA]</scope>
    <source>
        <strain evidence="6 7">YD-1</strain>
    </source>
</reference>
<dbReference type="GO" id="GO:0042619">
    <property type="term" value="P:poly-hydroxybutyrate biosynthetic process"/>
    <property type="evidence" value="ECO:0007669"/>
    <property type="project" value="UniProtKB-KW"/>
</dbReference>
<feature type="compositionally biased region" description="Low complexity" evidence="5">
    <location>
        <begin position="310"/>
        <end position="354"/>
    </location>
</feature>
<dbReference type="UniPathway" id="UPA00917"/>
<evidence type="ECO:0000313" key="7">
    <source>
        <dbReference type="Proteomes" id="UP000315949"/>
    </source>
</evidence>
<feature type="compositionally biased region" description="Pro residues" evidence="5">
    <location>
        <begin position="406"/>
        <end position="415"/>
    </location>
</feature>
<evidence type="ECO:0000256" key="1">
    <source>
        <dbReference type="ARBA" id="ARBA00004683"/>
    </source>
</evidence>
<evidence type="ECO:0000256" key="2">
    <source>
        <dbReference type="ARBA" id="ARBA00019066"/>
    </source>
</evidence>
<keyword evidence="3" id="KW-0583">PHB biosynthesis</keyword>
<comment type="caution">
    <text evidence="6">The sequence shown here is derived from an EMBL/GenBank/DDBJ whole genome shotgun (WGS) entry which is preliminary data.</text>
</comment>
<dbReference type="EMBL" id="VOHE01000001">
    <property type="protein sequence ID" value="TWT21691.1"/>
    <property type="molecule type" value="Genomic_DNA"/>
</dbReference>
<dbReference type="InterPro" id="IPR010123">
    <property type="entry name" value="PHA_synth_III_E"/>
</dbReference>